<sequence>MIDIHCHILPDTDDGAAHLEESKAMALKALEEGVTTIIATPHHYNGTYLNPKFDIFQKTKKLNDAFKAENIPLTVLPGQETRIHGDLIKGLELGEILTLADGGLYLFVELPSDHVPRYTPKMLYDIQQQGVIPIIVHPERNKELIEQPGMLYELVKNGAATQVTASSITGDFGKKVKTFSMQLIEHELTHFIASDAHGTKKRPSRMKGAFEEVERKFGVDASYFFSENAEFLVKGQYIAMNEPQRIKKKKVFGLF</sequence>
<dbReference type="PANTHER" id="PTHR39181">
    <property type="entry name" value="TYROSINE-PROTEIN PHOSPHATASE YWQE"/>
    <property type="match status" value="1"/>
</dbReference>
<dbReference type="PANTHER" id="PTHR39181:SF1">
    <property type="entry name" value="TYROSINE-PROTEIN PHOSPHATASE YWQE"/>
    <property type="match status" value="1"/>
</dbReference>
<evidence type="ECO:0000256" key="4">
    <source>
        <dbReference type="ARBA" id="ARBA00051722"/>
    </source>
</evidence>
<keyword evidence="2 5" id="KW-0378">Hydrolase</keyword>
<organism evidence="6 7">
    <name type="scientific">Thalassorhabdus alkalitolerans</name>
    <dbReference type="NCBI Taxonomy" id="2282697"/>
    <lineage>
        <taxon>Bacteria</taxon>
        <taxon>Bacillati</taxon>
        <taxon>Bacillota</taxon>
        <taxon>Bacilli</taxon>
        <taxon>Bacillales</taxon>
        <taxon>Bacillaceae</taxon>
        <taxon>Thalassorhabdus</taxon>
    </lineage>
</organism>
<name>A0ABW0YGA9_9BACI</name>
<comment type="caution">
    <text evidence="6">The sequence shown here is derived from an EMBL/GenBank/DDBJ whole genome shotgun (WGS) entry which is preliminary data.</text>
</comment>
<gene>
    <name evidence="6" type="ORF">ACFPU1_01520</name>
</gene>
<evidence type="ECO:0000256" key="3">
    <source>
        <dbReference type="ARBA" id="ARBA00022912"/>
    </source>
</evidence>
<evidence type="ECO:0000313" key="6">
    <source>
        <dbReference type="EMBL" id="MFC5711453.1"/>
    </source>
</evidence>
<evidence type="ECO:0000313" key="7">
    <source>
        <dbReference type="Proteomes" id="UP001596142"/>
    </source>
</evidence>
<dbReference type="PIRSF" id="PIRSF016557">
    <property type="entry name" value="Caps_synth_CpsB"/>
    <property type="match status" value="1"/>
</dbReference>
<dbReference type="EC" id="3.1.3.48" evidence="5"/>
<protein>
    <recommendedName>
        <fullName evidence="5">Tyrosine-protein phosphatase</fullName>
        <ecNumber evidence="5">3.1.3.48</ecNumber>
    </recommendedName>
</protein>
<dbReference type="RefSeq" id="WP_385937721.1">
    <property type="nucleotide sequence ID" value="NZ_JBHSOZ010000002.1"/>
</dbReference>
<dbReference type="Pfam" id="PF19567">
    <property type="entry name" value="CpsB_CapC"/>
    <property type="match status" value="1"/>
</dbReference>
<proteinExistence type="inferred from homology"/>
<dbReference type="InterPro" id="IPR016195">
    <property type="entry name" value="Pol/histidinol_Pase-like"/>
</dbReference>
<keyword evidence="7" id="KW-1185">Reference proteome</keyword>
<comment type="similarity">
    <text evidence="1 5">Belongs to the metallo-dependent hydrolases superfamily. CpsB/CapC family.</text>
</comment>
<dbReference type="InterPro" id="IPR016667">
    <property type="entry name" value="Caps_polysacc_synth_CpsB/CapC"/>
</dbReference>
<dbReference type="Proteomes" id="UP001596142">
    <property type="component" value="Unassembled WGS sequence"/>
</dbReference>
<evidence type="ECO:0000256" key="5">
    <source>
        <dbReference type="PIRNR" id="PIRNR016557"/>
    </source>
</evidence>
<dbReference type="EMBL" id="JBHSOZ010000002">
    <property type="protein sequence ID" value="MFC5711453.1"/>
    <property type="molecule type" value="Genomic_DNA"/>
</dbReference>
<comment type="catalytic activity">
    <reaction evidence="4 5">
        <text>O-phospho-L-tyrosyl-[protein] + H2O = L-tyrosyl-[protein] + phosphate</text>
        <dbReference type="Rhea" id="RHEA:10684"/>
        <dbReference type="Rhea" id="RHEA-COMP:10136"/>
        <dbReference type="Rhea" id="RHEA-COMP:20101"/>
        <dbReference type="ChEBI" id="CHEBI:15377"/>
        <dbReference type="ChEBI" id="CHEBI:43474"/>
        <dbReference type="ChEBI" id="CHEBI:46858"/>
        <dbReference type="ChEBI" id="CHEBI:61978"/>
        <dbReference type="EC" id="3.1.3.48"/>
    </reaction>
</comment>
<evidence type="ECO:0000256" key="2">
    <source>
        <dbReference type="ARBA" id="ARBA00022801"/>
    </source>
</evidence>
<accession>A0ABW0YGA9</accession>
<evidence type="ECO:0000256" key="1">
    <source>
        <dbReference type="ARBA" id="ARBA00005750"/>
    </source>
</evidence>
<reference evidence="7" key="1">
    <citation type="journal article" date="2019" name="Int. J. Syst. Evol. Microbiol.">
        <title>The Global Catalogue of Microorganisms (GCM) 10K type strain sequencing project: providing services to taxonomists for standard genome sequencing and annotation.</title>
        <authorList>
            <consortium name="The Broad Institute Genomics Platform"/>
            <consortium name="The Broad Institute Genome Sequencing Center for Infectious Disease"/>
            <person name="Wu L."/>
            <person name="Ma J."/>
        </authorList>
    </citation>
    <scope>NUCLEOTIDE SEQUENCE [LARGE SCALE GENOMIC DNA]</scope>
    <source>
        <strain evidence="7">CECT 7184</strain>
    </source>
</reference>
<dbReference type="SUPFAM" id="SSF89550">
    <property type="entry name" value="PHP domain-like"/>
    <property type="match status" value="1"/>
</dbReference>
<keyword evidence="3 5" id="KW-0904">Protein phosphatase</keyword>
<dbReference type="Gene3D" id="3.20.20.140">
    <property type="entry name" value="Metal-dependent hydrolases"/>
    <property type="match status" value="1"/>
</dbReference>